<dbReference type="InterPro" id="IPR036188">
    <property type="entry name" value="FAD/NAD-bd_sf"/>
</dbReference>
<dbReference type="InterPro" id="IPR006076">
    <property type="entry name" value="FAD-dep_OxRdtase"/>
</dbReference>
<organism evidence="3 4">
    <name type="scientific">Pantoea coffeiphila</name>
    <dbReference type="NCBI Taxonomy" id="1465635"/>
    <lineage>
        <taxon>Bacteria</taxon>
        <taxon>Pseudomonadati</taxon>
        <taxon>Pseudomonadota</taxon>
        <taxon>Gammaproteobacteria</taxon>
        <taxon>Enterobacterales</taxon>
        <taxon>Erwiniaceae</taxon>
        <taxon>Pantoea</taxon>
    </lineage>
</organism>
<accession>A0A2S9IC75</accession>
<proteinExistence type="predicted"/>
<gene>
    <name evidence="3" type="ORF">CQW29_10340</name>
</gene>
<feature type="domain" description="FAD dependent oxidoreductase" evidence="2">
    <location>
        <begin position="39"/>
        <end position="392"/>
    </location>
</feature>
<dbReference type="SUPFAM" id="SSF51905">
    <property type="entry name" value="FAD/NAD(P)-binding domain"/>
    <property type="match status" value="1"/>
</dbReference>
<sequence>MPQSAELFLETAGPLSVYLSQRAEPAIAWPQLDSDTDADVVVIGGGFTGLSCALSLAESGVRTVLLEAREIGWGASGRAWGQVAAAAKFMPAQIEKDFPPEIAARINRAAETAPDVVFNLVKKHDIRCDAVRSGNLIAAHNPAKEQWVRTTAQDLQRRGYPVRLLDAAETQQFTGSQRYRSALLDERGGALNPLGYARGLARAAGQAGVETYTQSPFTSLQKSGSGWRVATPHGSVTAGQVVFATGAFTGDLLGQQTQREIIPVRAYQAVSQPLAPELLSQILPGGQPLNDTRRMFSGVRIWPDGRLHVGLDGPLFRHHADGWLSGATQRLQMMFPQLTTLNWAYHWAGWVDMTVDHYPRLHRLAPGVLAAYGFSGRGVAIGTLMGRDLAALARGEEEDRLVHPLTDVRPLWFHAVHRPLVSSLTARYRLEDRLNDARYGREPSSLHP</sequence>
<dbReference type="Gene3D" id="3.30.9.10">
    <property type="entry name" value="D-Amino Acid Oxidase, subunit A, domain 2"/>
    <property type="match status" value="1"/>
</dbReference>
<evidence type="ECO:0000256" key="1">
    <source>
        <dbReference type="ARBA" id="ARBA00023002"/>
    </source>
</evidence>
<dbReference type="Proteomes" id="UP000239181">
    <property type="component" value="Unassembled WGS sequence"/>
</dbReference>
<reference evidence="3 4" key="1">
    <citation type="submission" date="2017-10" db="EMBL/GenBank/DDBJ databases">
        <title>Draft genome of two endophytic bacteria isolated from 'guarana' Paullinia cupana (Mart.) Ducke.</title>
        <authorList>
            <person name="Siqueira K.A."/>
            <person name="Liotti R.G."/>
            <person name="Mendes T.A."/>
            <person name="Soares M.A."/>
        </authorList>
    </citation>
    <scope>NUCLEOTIDE SEQUENCE [LARGE SCALE GENOMIC DNA]</scope>
    <source>
        <strain evidence="3 4">342</strain>
    </source>
</reference>
<dbReference type="Gene3D" id="3.50.50.60">
    <property type="entry name" value="FAD/NAD(P)-binding domain"/>
    <property type="match status" value="1"/>
</dbReference>
<dbReference type="EMBL" id="PDET01000006">
    <property type="protein sequence ID" value="PRD15400.1"/>
    <property type="molecule type" value="Genomic_DNA"/>
</dbReference>
<comment type="caution">
    <text evidence="3">The sequence shown here is derived from an EMBL/GenBank/DDBJ whole genome shotgun (WGS) entry which is preliminary data.</text>
</comment>
<keyword evidence="1" id="KW-0560">Oxidoreductase</keyword>
<keyword evidence="4" id="KW-1185">Reference proteome</keyword>
<evidence type="ECO:0000313" key="3">
    <source>
        <dbReference type="EMBL" id="PRD15400.1"/>
    </source>
</evidence>
<evidence type="ECO:0000259" key="2">
    <source>
        <dbReference type="Pfam" id="PF01266"/>
    </source>
</evidence>
<protein>
    <recommendedName>
        <fullName evidence="2">FAD dependent oxidoreductase domain-containing protein</fullName>
    </recommendedName>
</protein>
<dbReference type="PANTHER" id="PTHR13847:SF281">
    <property type="entry name" value="FAD DEPENDENT OXIDOREDUCTASE DOMAIN-CONTAINING PROTEIN"/>
    <property type="match status" value="1"/>
</dbReference>
<dbReference type="AlphaFoldDB" id="A0A2S9IC75"/>
<dbReference type="OrthoDB" id="311718at2"/>
<dbReference type="GO" id="GO:0005737">
    <property type="term" value="C:cytoplasm"/>
    <property type="evidence" value="ECO:0007669"/>
    <property type="project" value="TreeGrafter"/>
</dbReference>
<name>A0A2S9IC75_9GAMM</name>
<evidence type="ECO:0000313" key="4">
    <source>
        <dbReference type="Proteomes" id="UP000239181"/>
    </source>
</evidence>
<dbReference type="RefSeq" id="WP_105592660.1">
    <property type="nucleotide sequence ID" value="NZ_PDET01000006.1"/>
</dbReference>
<dbReference type="GO" id="GO:0016491">
    <property type="term" value="F:oxidoreductase activity"/>
    <property type="evidence" value="ECO:0007669"/>
    <property type="project" value="UniProtKB-KW"/>
</dbReference>
<dbReference type="Pfam" id="PF01266">
    <property type="entry name" value="DAO"/>
    <property type="match status" value="1"/>
</dbReference>
<dbReference type="PANTHER" id="PTHR13847">
    <property type="entry name" value="SARCOSINE DEHYDROGENASE-RELATED"/>
    <property type="match status" value="1"/>
</dbReference>